<comment type="function">
    <text evidence="5 6">Structural component of flagellum, the bacterial motility apparatus. Part of the rod structure of flagellar basal body.</text>
</comment>
<dbReference type="Proteomes" id="UP000198538">
    <property type="component" value="Unassembled WGS sequence"/>
</dbReference>
<dbReference type="PIRSF" id="PIRSF002889">
    <property type="entry name" value="Rod_FlgB"/>
    <property type="match status" value="1"/>
</dbReference>
<accession>A0A1G5FY08</accession>
<evidence type="ECO:0000256" key="1">
    <source>
        <dbReference type="ARBA" id="ARBA00004117"/>
    </source>
</evidence>
<evidence type="ECO:0000259" key="7">
    <source>
        <dbReference type="Pfam" id="PF00460"/>
    </source>
</evidence>
<sequence>MIETNTTKRNESLLQALNARHAAITNNIANADTPNYKKTTVEFQDELRRIIENGKTGQLRMQRTHEKHFPVSNPNASIVQYRVMQNNETAMNNNNNNVDIDREMAMLSENQLMYNYMADRVSGHYKKMKNLLNDLK</sequence>
<dbReference type="GO" id="GO:0071978">
    <property type="term" value="P:bacterial-type flagellum-dependent swarming motility"/>
    <property type="evidence" value="ECO:0007669"/>
    <property type="project" value="TreeGrafter"/>
</dbReference>
<evidence type="ECO:0000313" key="9">
    <source>
        <dbReference type="Proteomes" id="UP000198538"/>
    </source>
</evidence>
<dbReference type="EMBL" id="FMVM01000005">
    <property type="protein sequence ID" value="SCY44195.1"/>
    <property type="molecule type" value="Genomic_DNA"/>
</dbReference>
<proteinExistence type="inferred from homology"/>
<dbReference type="PANTHER" id="PTHR30435:SF12">
    <property type="entry name" value="FLAGELLAR BASAL BODY ROD PROTEIN FLGB"/>
    <property type="match status" value="1"/>
</dbReference>
<comment type="similarity">
    <text evidence="2 6">Belongs to the flagella basal body rod proteins family.</text>
</comment>
<comment type="subcellular location">
    <subcellularLocation>
        <location evidence="1 6">Bacterial flagellum basal body</location>
    </subcellularLocation>
</comment>
<evidence type="ECO:0000256" key="4">
    <source>
        <dbReference type="ARBA" id="ARBA00023143"/>
    </source>
</evidence>
<evidence type="ECO:0000256" key="2">
    <source>
        <dbReference type="ARBA" id="ARBA00009677"/>
    </source>
</evidence>
<evidence type="ECO:0000256" key="3">
    <source>
        <dbReference type="ARBA" id="ARBA00014376"/>
    </source>
</evidence>
<keyword evidence="8" id="KW-0282">Flagellum</keyword>
<dbReference type="AlphaFoldDB" id="A0A1G5FY08"/>
<dbReference type="NCBIfam" id="TIGR01396">
    <property type="entry name" value="FlgB"/>
    <property type="match status" value="1"/>
</dbReference>
<dbReference type="InterPro" id="IPR006300">
    <property type="entry name" value="FlgB"/>
</dbReference>
<dbReference type="RefSeq" id="WP_090917944.1">
    <property type="nucleotide sequence ID" value="NZ_FMVM01000005.1"/>
</dbReference>
<keyword evidence="4 6" id="KW-0975">Bacterial flagellum</keyword>
<keyword evidence="9" id="KW-1185">Reference proteome</keyword>
<evidence type="ECO:0000256" key="6">
    <source>
        <dbReference type="PIRNR" id="PIRNR002889"/>
    </source>
</evidence>
<reference evidence="9" key="1">
    <citation type="submission" date="2016-10" db="EMBL/GenBank/DDBJ databases">
        <authorList>
            <person name="Varghese N."/>
            <person name="Submissions S."/>
        </authorList>
    </citation>
    <scope>NUCLEOTIDE SEQUENCE [LARGE SCALE GENOMIC DNA]</scope>
    <source>
        <strain evidence="9">BL9</strain>
    </source>
</reference>
<feature type="domain" description="Flagellar basal body rod protein N-terminal" evidence="7">
    <location>
        <begin position="14"/>
        <end position="37"/>
    </location>
</feature>
<evidence type="ECO:0000313" key="8">
    <source>
        <dbReference type="EMBL" id="SCY44195.1"/>
    </source>
</evidence>
<gene>
    <name evidence="8" type="ORF">SAMN05720606_10510</name>
</gene>
<keyword evidence="8" id="KW-0969">Cilium</keyword>
<dbReference type="Pfam" id="PF00460">
    <property type="entry name" value="Flg_bb_rod"/>
    <property type="match status" value="1"/>
</dbReference>
<evidence type="ECO:0000256" key="5">
    <source>
        <dbReference type="ARBA" id="ARBA00024934"/>
    </source>
</evidence>
<dbReference type="InterPro" id="IPR001444">
    <property type="entry name" value="Flag_bb_rod_N"/>
</dbReference>
<comment type="subunit">
    <text evidence="6">The basal body constitutes a major portion of the flagellar organelle and consists of a number of rings mounted on a central rod.</text>
</comment>
<dbReference type="PANTHER" id="PTHR30435">
    <property type="entry name" value="FLAGELLAR PROTEIN"/>
    <property type="match status" value="1"/>
</dbReference>
<protein>
    <recommendedName>
        <fullName evidence="3 6">Flagellar basal body rod protein FlgB</fullName>
    </recommendedName>
</protein>
<dbReference type="GO" id="GO:0030694">
    <property type="term" value="C:bacterial-type flagellum basal body, rod"/>
    <property type="evidence" value="ECO:0007669"/>
    <property type="project" value="InterPro"/>
</dbReference>
<organism evidence="8 9">
    <name type="scientific">Paenibacillus polysaccharolyticus</name>
    <dbReference type="NCBI Taxonomy" id="582692"/>
    <lineage>
        <taxon>Bacteria</taxon>
        <taxon>Bacillati</taxon>
        <taxon>Bacillota</taxon>
        <taxon>Bacilli</taxon>
        <taxon>Bacillales</taxon>
        <taxon>Paenibacillaceae</taxon>
        <taxon>Paenibacillus</taxon>
    </lineage>
</organism>
<dbReference type="STRING" id="582692.SAMN05720606_10510"/>
<keyword evidence="8" id="KW-0966">Cell projection</keyword>
<name>A0A1G5FY08_9BACL</name>